<protein>
    <submittedName>
        <fullName evidence="1">Uncharacterized protein</fullName>
    </submittedName>
</protein>
<comment type="caution">
    <text evidence="1">The sequence shown here is derived from an EMBL/GenBank/DDBJ whole genome shotgun (WGS) entry which is preliminary data.</text>
</comment>
<reference evidence="1" key="1">
    <citation type="submission" date="2016-10" db="EMBL/GenBank/DDBJ databases">
        <title>Sequence of Gallionella enrichment culture.</title>
        <authorList>
            <person name="Poehlein A."/>
            <person name="Muehling M."/>
            <person name="Daniel R."/>
        </authorList>
    </citation>
    <scope>NUCLEOTIDE SEQUENCE</scope>
</reference>
<proteinExistence type="predicted"/>
<gene>
    <name evidence="1" type="ORF">GALL_530100</name>
</gene>
<dbReference type="EMBL" id="MLJW01007330">
    <property type="protein sequence ID" value="OIQ65432.1"/>
    <property type="molecule type" value="Genomic_DNA"/>
</dbReference>
<dbReference type="AlphaFoldDB" id="A0A1J5P413"/>
<sequence>MAHRAGEPFLDGAATRPLLRQDQAGLFQQPQAGLLHLTRPLQRPRVGPEHHLLGIPLDAGLGRGHQTGPGGLAGFVGGAGLGVDLGQFFNRESVVLAPLPGAVCQDDNLTMQAFRGPRLQDGLLGNPHQLGRLYGGELGNRLGNQGNHLGTPLARRHPWIRPVGAGFHWLPRMGTRLPSGAHKLGNLGNRT</sequence>
<evidence type="ECO:0000313" key="1">
    <source>
        <dbReference type="EMBL" id="OIQ65432.1"/>
    </source>
</evidence>
<name>A0A1J5P413_9ZZZZ</name>
<organism evidence="1">
    <name type="scientific">mine drainage metagenome</name>
    <dbReference type="NCBI Taxonomy" id="410659"/>
    <lineage>
        <taxon>unclassified sequences</taxon>
        <taxon>metagenomes</taxon>
        <taxon>ecological metagenomes</taxon>
    </lineage>
</organism>
<accession>A0A1J5P413</accession>